<evidence type="ECO:0008006" key="5">
    <source>
        <dbReference type="Google" id="ProtNLM"/>
    </source>
</evidence>
<gene>
    <name evidence="3" type="ordered locus">Krad_2269</name>
</gene>
<feature type="region of interest" description="Disordered" evidence="1">
    <location>
        <begin position="22"/>
        <end position="57"/>
    </location>
</feature>
<dbReference type="PROSITE" id="PS51257">
    <property type="entry name" value="PROKAR_LIPOPROTEIN"/>
    <property type="match status" value="1"/>
</dbReference>
<accession>A6WAB1</accession>
<evidence type="ECO:0000313" key="3">
    <source>
        <dbReference type="EMBL" id="ABS03750.1"/>
    </source>
</evidence>
<name>A6WAB1_KINRD</name>
<proteinExistence type="predicted"/>
<keyword evidence="4" id="KW-1185">Reference proteome</keyword>
<organism evidence="3 4">
    <name type="scientific">Kineococcus radiotolerans (strain ATCC BAA-149 / DSM 14245 / SRS30216)</name>
    <dbReference type="NCBI Taxonomy" id="266940"/>
    <lineage>
        <taxon>Bacteria</taxon>
        <taxon>Bacillati</taxon>
        <taxon>Actinomycetota</taxon>
        <taxon>Actinomycetes</taxon>
        <taxon>Kineosporiales</taxon>
        <taxon>Kineosporiaceae</taxon>
        <taxon>Kineococcus</taxon>
    </lineage>
</organism>
<dbReference type="HOGENOM" id="CLU_1633202_0_0_11"/>
<keyword evidence="2" id="KW-0732">Signal</keyword>
<sequence>MRSGCLALMAAVGLWAASGCSDDAPAPTASSAPTSTSPAATTPEQSATVETPASEGAPAAFRERFALPQCAPITVDQGRVDPAALQDCLLSSDAQREGAEVLVTSNTVEGDPIKTYYRALPGEGLEVFTDATADSFGSEGWRHVRCVDVAAAVENLDSCQEA</sequence>
<feature type="chain" id="PRO_5039395040" description="Lipoprotein" evidence="2">
    <location>
        <begin position="17"/>
        <end position="162"/>
    </location>
</feature>
<evidence type="ECO:0000313" key="4">
    <source>
        <dbReference type="Proteomes" id="UP000001116"/>
    </source>
</evidence>
<protein>
    <recommendedName>
        <fullName evidence="5">Lipoprotein</fullName>
    </recommendedName>
</protein>
<evidence type="ECO:0000256" key="2">
    <source>
        <dbReference type="SAM" id="SignalP"/>
    </source>
</evidence>
<dbReference type="STRING" id="266940.Krad_2269"/>
<dbReference type="AlphaFoldDB" id="A6WAB1"/>
<dbReference type="KEGG" id="kra:Krad_2269"/>
<dbReference type="Proteomes" id="UP000001116">
    <property type="component" value="Chromosome"/>
</dbReference>
<reference evidence="4" key="1">
    <citation type="journal article" date="2008" name="PLoS ONE">
        <title>Survival in nuclear waste, extreme resistance, and potential applications gleaned from the genome sequence of Kineococcus radiotolerans SRS30216.</title>
        <authorList>
            <person name="Bagwell C.E."/>
            <person name="Bhat S."/>
            <person name="Hawkins G.M."/>
            <person name="Smith B.W."/>
            <person name="Biswas T."/>
            <person name="Hoover T.R."/>
            <person name="Saunders E."/>
            <person name="Han C.S."/>
            <person name="Tsodikov O.V."/>
            <person name="Shimkets L.J."/>
        </authorList>
    </citation>
    <scope>NUCLEOTIDE SEQUENCE [LARGE SCALE GENOMIC DNA]</scope>
    <source>
        <strain evidence="4">ATCC BAA-149 / DSM 14245 / SRS30216</strain>
    </source>
</reference>
<dbReference type="EMBL" id="CP000750">
    <property type="protein sequence ID" value="ABS03750.1"/>
    <property type="molecule type" value="Genomic_DNA"/>
</dbReference>
<feature type="signal peptide" evidence="2">
    <location>
        <begin position="1"/>
        <end position="16"/>
    </location>
</feature>
<feature type="compositionally biased region" description="Low complexity" evidence="1">
    <location>
        <begin position="22"/>
        <end position="43"/>
    </location>
</feature>
<evidence type="ECO:0000256" key="1">
    <source>
        <dbReference type="SAM" id="MobiDB-lite"/>
    </source>
</evidence>